<dbReference type="PANTHER" id="PTHR34982">
    <property type="entry name" value="YOP PROTEINS TRANSLOCATION PROTEIN L"/>
    <property type="match status" value="1"/>
</dbReference>
<dbReference type="EMBL" id="SHBP01000006">
    <property type="protein sequence ID" value="RZO20063.1"/>
    <property type="molecule type" value="Genomic_DNA"/>
</dbReference>
<evidence type="ECO:0000313" key="11">
    <source>
        <dbReference type="Proteomes" id="UP000315889"/>
    </source>
</evidence>
<dbReference type="GO" id="GO:0015031">
    <property type="term" value="P:protein transport"/>
    <property type="evidence" value="ECO:0007669"/>
    <property type="project" value="UniProtKB-KW"/>
</dbReference>
<proteinExistence type="inferred from homology"/>
<gene>
    <name evidence="10" type="ORF">EVB03_05550</name>
</gene>
<sequence>MTVKSFWLAKETILSDKETFVNWRSNDFLAEGNISATFSALPWVSGGPTRGGSEFRKWEPQSLDSLESAKELKIVTEKEALLEDAVPAKSLDSAGGLTVSREELNQANQDSFEKGYAHGFEKAERKWESARETFLEVTQGMYREQKQVTTFFEPLKRLSLHIAQELVRGELSISSDAIERLIRGALEEIEEKGPAAIVMELNPQDLHMICSNLSQDLAHLDFRQNDSLSPGSVLLKLHNGAVEDLLEHRLEVLSEALFATISGDEDNKLNIQKDGDEEPLNGLKTTIDPEKFLDEPKDV</sequence>
<feature type="compositionally biased region" description="Basic and acidic residues" evidence="8">
    <location>
        <begin position="287"/>
        <end position="299"/>
    </location>
</feature>
<protein>
    <recommendedName>
        <fullName evidence="3">Flagellar assembly protein FliH</fullName>
    </recommendedName>
</protein>
<keyword evidence="7" id="KW-1006">Bacterial flagellum protein export</keyword>
<evidence type="ECO:0000256" key="8">
    <source>
        <dbReference type="SAM" id="MobiDB-lite"/>
    </source>
</evidence>
<evidence type="ECO:0000256" key="4">
    <source>
        <dbReference type="ARBA" id="ARBA00022448"/>
    </source>
</evidence>
<dbReference type="AlphaFoldDB" id="A0A520MFS8"/>
<evidence type="ECO:0000256" key="2">
    <source>
        <dbReference type="ARBA" id="ARBA00006602"/>
    </source>
</evidence>
<comment type="similarity">
    <text evidence="2">Belongs to the FliH family.</text>
</comment>
<keyword evidence="6" id="KW-0653">Protein transport</keyword>
<keyword evidence="4" id="KW-0813">Transport</keyword>
<dbReference type="InterPro" id="IPR051472">
    <property type="entry name" value="T3SS_Stator/FliH"/>
</dbReference>
<dbReference type="PANTHER" id="PTHR34982:SF1">
    <property type="entry name" value="FLAGELLAR ASSEMBLY PROTEIN FLIH"/>
    <property type="match status" value="1"/>
</dbReference>
<evidence type="ECO:0000256" key="7">
    <source>
        <dbReference type="ARBA" id="ARBA00023225"/>
    </source>
</evidence>
<dbReference type="InterPro" id="IPR018035">
    <property type="entry name" value="Flagellar_FliH/T3SS_HrpE"/>
</dbReference>
<keyword evidence="5" id="KW-1005">Bacterial flagellum biogenesis</keyword>
<feature type="region of interest" description="Disordered" evidence="8">
    <location>
        <begin position="268"/>
        <end position="299"/>
    </location>
</feature>
<reference evidence="10 11" key="1">
    <citation type="submission" date="2019-02" db="EMBL/GenBank/DDBJ databases">
        <title>Prokaryotic population dynamics and viral predation in marine succession experiment using metagenomics: the confinement effect.</title>
        <authorList>
            <person name="Haro-Moreno J.M."/>
            <person name="Rodriguez-Valera F."/>
            <person name="Lopez-Perez M."/>
        </authorList>
    </citation>
    <scope>NUCLEOTIDE SEQUENCE [LARGE SCALE GENOMIC DNA]</scope>
    <source>
        <strain evidence="10">MED-G170</strain>
    </source>
</reference>
<feature type="domain" description="Flagellar assembly protein FliH/Type III secretion system HrpE" evidence="9">
    <location>
        <begin position="155"/>
        <end position="251"/>
    </location>
</feature>
<accession>A0A520MFS8</accession>
<evidence type="ECO:0000256" key="3">
    <source>
        <dbReference type="ARBA" id="ARBA00016507"/>
    </source>
</evidence>
<evidence type="ECO:0000256" key="5">
    <source>
        <dbReference type="ARBA" id="ARBA00022795"/>
    </source>
</evidence>
<evidence type="ECO:0000256" key="1">
    <source>
        <dbReference type="ARBA" id="ARBA00003041"/>
    </source>
</evidence>
<dbReference type="GO" id="GO:0005829">
    <property type="term" value="C:cytosol"/>
    <property type="evidence" value="ECO:0007669"/>
    <property type="project" value="TreeGrafter"/>
</dbReference>
<comment type="function">
    <text evidence="1">Needed for flagellar regrowth and assembly.</text>
</comment>
<organism evidence="10 11">
    <name type="scientific">SAR92 clade bacterium</name>
    <dbReference type="NCBI Taxonomy" id="2315479"/>
    <lineage>
        <taxon>Bacteria</taxon>
        <taxon>Pseudomonadati</taxon>
        <taxon>Pseudomonadota</taxon>
        <taxon>Gammaproteobacteria</taxon>
        <taxon>Cellvibrionales</taxon>
        <taxon>Porticoccaceae</taxon>
        <taxon>SAR92 clade</taxon>
    </lineage>
</organism>
<dbReference type="GO" id="GO:0044781">
    <property type="term" value="P:bacterial-type flagellum organization"/>
    <property type="evidence" value="ECO:0007669"/>
    <property type="project" value="UniProtKB-KW"/>
</dbReference>
<evidence type="ECO:0000313" key="10">
    <source>
        <dbReference type="EMBL" id="RZO20063.1"/>
    </source>
</evidence>
<evidence type="ECO:0000256" key="6">
    <source>
        <dbReference type="ARBA" id="ARBA00022927"/>
    </source>
</evidence>
<comment type="caution">
    <text evidence="10">The sequence shown here is derived from an EMBL/GenBank/DDBJ whole genome shotgun (WGS) entry which is preliminary data.</text>
</comment>
<evidence type="ECO:0000259" key="9">
    <source>
        <dbReference type="Pfam" id="PF02108"/>
    </source>
</evidence>
<dbReference type="Proteomes" id="UP000315889">
    <property type="component" value="Unassembled WGS sequence"/>
</dbReference>
<name>A0A520MFS8_9GAMM</name>
<dbReference type="Pfam" id="PF02108">
    <property type="entry name" value="FliH"/>
    <property type="match status" value="1"/>
</dbReference>